<evidence type="ECO:0000313" key="2">
    <source>
        <dbReference type="Proteomes" id="UP001497700"/>
    </source>
</evidence>
<comment type="caution">
    <text evidence="1">The sequence shown here is derived from an EMBL/GenBank/DDBJ whole genome shotgun (WGS) entry which is preliminary data.</text>
</comment>
<protein>
    <submittedName>
        <fullName evidence="1">Uncharacterized protein</fullName>
    </submittedName>
</protein>
<dbReference type="Proteomes" id="UP001497700">
    <property type="component" value="Unassembled WGS sequence"/>
</dbReference>
<dbReference type="EMBL" id="MU393595">
    <property type="protein sequence ID" value="KAI4860209.1"/>
    <property type="molecule type" value="Genomic_DNA"/>
</dbReference>
<evidence type="ECO:0000313" key="1">
    <source>
        <dbReference type="EMBL" id="KAI4860209.1"/>
    </source>
</evidence>
<accession>A0ACB9YLJ0</accession>
<gene>
    <name evidence="1" type="ORF">F4820DRAFT_119654</name>
</gene>
<keyword evidence="2" id="KW-1185">Reference proteome</keyword>
<name>A0ACB9YLJ0_9PEZI</name>
<organism evidence="1 2">
    <name type="scientific">Hypoxylon rubiginosum</name>
    <dbReference type="NCBI Taxonomy" id="110542"/>
    <lineage>
        <taxon>Eukaryota</taxon>
        <taxon>Fungi</taxon>
        <taxon>Dikarya</taxon>
        <taxon>Ascomycota</taxon>
        <taxon>Pezizomycotina</taxon>
        <taxon>Sordariomycetes</taxon>
        <taxon>Xylariomycetidae</taxon>
        <taxon>Xylariales</taxon>
        <taxon>Hypoxylaceae</taxon>
        <taxon>Hypoxylon</taxon>
    </lineage>
</organism>
<reference evidence="1 2" key="1">
    <citation type="journal article" date="2022" name="New Phytol.">
        <title>Ecological generalism drives hyperdiversity of secondary metabolite gene clusters in xylarialean endophytes.</title>
        <authorList>
            <person name="Franco M.E.E."/>
            <person name="Wisecaver J.H."/>
            <person name="Arnold A.E."/>
            <person name="Ju Y.M."/>
            <person name="Slot J.C."/>
            <person name="Ahrendt S."/>
            <person name="Moore L.P."/>
            <person name="Eastman K.E."/>
            <person name="Scott K."/>
            <person name="Konkel Z."/>
            <person name="Mondo S.J."/>
            <person name="Kuo A."/>
            <person name="Hayes R.D."/>
            <person name="Haridas S."/>
            <person name="Andreopoulos B."/>
            <person name="Riley R."/>
            <person name="LaButti K."/>
            <person name="Pangilinan J."/>
            <person name="Lipzen A."/>
            <person name="Amirebrahimi M."/>
            <person name="Yan J."/>
            <person name="Adam C."/>
            <person name="Keymanesh K."/>
            <person name="Ng V."/>
            <person name="Louie K."/>
            <person name="Northen T."/>
            <person name="Drula E."/>
            <person name="Henrissat B."/>
            <person name="Hsieh H.M."/>
            <person name="Youens-Clark K."/>
            <person name="Lutzoni F."/>
            <person name="Miadlikowska J."/>
            <person name="Eastwood D.C."/>
            <person name="Hamelin R.C."/>
            <person name="Grigoriev I.V."/>
            <person name="U'Ren J.M."/>
        </authorList>
    </citation>
    <scope>NUCLEOTIDE SEQUENCE [LARGE SCALE GENOMIC DNA]</scope>
    <source>
        <strain evidence="1 2">CBS 119005</strain>
    </source>
</reference>
<proteinExistence type="predicted"/>
<sequence>MGVVHLASDILDGFGSFATWMTPWLKIFSFFEELPVPGQGSPVVGPDDAEIPGHSKLPIHAHHLNISRFRSRTSVAYMQIVASLKSIWQLTSLRSSLYEAGQAKYSSEQGSHIVYVWVSLIFAGVVLPLPVSRFYEGLRSIPEAAAGTCNWILDSVPFRTWLQQDSGILWIRGKPGSGKSTLLRFVAQELLNRPTSFGLNGTASFYFFSFGRGEIRHTGDDVVNFLQEYLTAYTQQKNCDIYEGPVHSSETQGTGAKPTGDHGPLSKLNTALTTVQDVPLRYPIILFIDGLDEFEESATVTTFIWAIISKLPAFYSLRVFISSRLKPKLEHVPQIRLEDNNATDITRYCRSKLMTKDVAYRDILAQEIVSRADGVFLWVKLVVSQLGHLHSRVDVSQIQLPSDLTEAFRWTMDHIMRKGKNTDLTKALLRWAMFARRPLSINEVQHALGATSFICSRVCEKCSEGDGITSPCFLEQDELSSRHVIIGVETLTCGLLEVVNDIVCFTHFSVKDHLLQSITIQETPDASHQELALTCLEYLRATISDLGDTLERNQKPTASIYPFLEYATFYWMYHLRLSGTVSDFSTTQDVIQDFMSPTSEFRDGWITIYNQLSPNPKRFNRRTTTPLHVICCFNIPVPSNEACEIFSQYYDARDHAGRTPLSLACEMGHTNLCAILILRGADYRIRDEVYGQTALGWAIAEGHEDIVRLLLRHGADPKDSLSGTAPLHLAIQRLDVALVKLLLQNGADPRTLDNYTGWSALSLASSLGNTNIITLLLNRGAEILGKDQGNGWTPLHHAIFKGRQSAFKTLISSLSDSQIQDLKDDNISGPFSWVDRVLSYSLGDMRCHGPGRRSSLQSGIPSGIGGERQSTHPSRKYGKSRSKPRNNSSYDDDDGDEDEDDSRPGGNMPSDAVNRRLRFVCPYEKVCPEENRCSPSGFPDMYRLKSHVLKQHEIKRCWACCRHFHEEEELCNHAPSCDHRKLPIQYEKGFDGTQRPGISATKPNDFPSPVDHWRRVFELCFPNWNSEIPDPFHNDIGARLRSEETLLHIIELSQLSQDRNTRDVMATLDHYFSQLVELTNRAIGNTGQVSTQQSAQRQPADLGPVRSTPLVTATDTVNWQTPINYEQSSAATSQGAPYSPTSPLEHRTPTYAPLVPRPNCTSADGSLTGFSGTSGPSNPRDFTNSSIDQSINSPGPGQSTDGDQFSLPSRSDMSNQANTYHQDMFMGMPRGRNFATAGLLDAPSMNTRSARTGVTAAERGDRRANPTPGFSTYITRQTANRDYPGQAQPHITWSPNDSQRAVRQQQTEPLSYAAYPTSPNYPLGGAFYNQGRYRNPNDMQQGNAVSQDVSMNLDQSPPPFPGHESHFPF</sequence>